<proteinExistence type="predicted"/>
<feature type="DNA-binding region" description="H-T-H motif" evidence="5">
    <location>
        <begin position="39"/>
        <end position="58"/>
    </location>
</feature>
<dbReference type="PANTHER" id="PTHR30055">
    <property type="entry name" value="HTH-TYPE TRANSCRIPTIONAL REGULATOR RUTR"/>
    <property type="match status" value="1"/>
</dbReference>
<keyword evidence="8" id="KW-1185">Reference proteome</keyword>
<evidence type="ECO:0000256" key="3">
    <source>
        <dbReference type="ARBA" id="ARBA00023125"/>
    </source>
</evidence>
<sequence>MTRDPSDKTRVRLTPDARRAALEEAACACIARGGIRAFTVDKVMAEAGVSRGLILHHFGSMDGLLVAVYTRMYRDSIAALAVPRPGLSPLEALIEALLTPPQFDRAVQGIWLTLWGEVATNPVLTAAHRALYGEYRATVAAALRDEAARNGRTIDAEALAAAFICLMDGIGVQLCVEPQLMTAAMARAACRALLSPHLGPVNAAG</sequence>
<reference evidence="7 8" key="1">
    <citation type="submission" date="2018-03" db="EMBL/GenBank/DDBJ databases">
        <title>Rhodobacter blasticus.</title>
        <authorList>
            <person name="Meyer T.E."/>
            <person name="Miller S."/>
            <person name="Lodha T."/>
            <person name="Gandham S."/>
            <person name="Chintalapati S."/>
            <person name="Chintalapati V.R."/>
        </authorList>
    </citation>
    <scope>NUCLEOTIDE SEQUENCE [LARGE SCALE GENOMIC DNA]</scope>
    <source>
        <strain evidence="7 8">DSM 2131</strain>
    </source>
</reference>
<evidence type="ECO:0000313" key="8">
    <source>
        <dbReference type="Proteomes" id="UP000241362"/>
    </source>
</evidence>
<dbReference type="InterPro" id="IPR009057">
    <property type="entry name" value="Homeodomain-like_sf"/>
</dbReference>
<keyword evidence="2" id="KW-0805">Transcription regulation</keyword>
<evidence type="ECO:0000259" key="6">
    <source>
        <dbReference type="PROSITE" id="PS50977"/>
    </source>
</evidence>
<name>A0A2T4J9Y4_FUSBL</name>
<dbReference type="PROSITE" id="PS50977">
    <property type="entry name" value="HTH_TETR_2"/>
    <property type="match status" value="1"/>
</dbReference>
<feature type="domain" description="HTH tetR-type" evidence="6">
    <location>
        <begin position="16"/>
        <end position="76"/>
    </location>
</feature>
<evidence type="ECO:0000256" key="4">
    <source>
        <dbReference type="ARBA" id="ARBA00023163"/>
    </source>
</evidence>
<dbReference type="Proteomes" id="UP000241362">
    <property type="component" value="Unassembled WGS sequence"/>
</dbReference>
<dbReference type="GO" id="GO:0000976">
    <property type="term" value="F:transcription cis-regulatory region binding"/>
    <property type="evidence" value="ECO:0007669"/>
    <property type="project" value="TreeGrafter"/>
</dbReference>
<keyword evidence="4" id="KW-0804">Transcription</keyword>
<evidence type="ECO:0000256" key="2">
    <source>
        <dbReference type="ARBA" id="ARBA00023015"/>
    </source>
</evidence>
<dbReference type="Pfam" id="PF13977">
    <property type="entry name" value="TetR_C_6"/>
    <property type="match status" value="1"/>
</dbReference>
<dbReference type="RefSeq" id="WP_107672928.1">
    <property type="nucleotide sequence ID" value="NZ_PZKE01000006.1"/>
</dbReference>
<organism evidence="7 8">
    <name type="scientific">Fuscovulum blasticum DSM 2131</name>
    <dbReference type="NCBI Taxonomy" id="1188250"/>
    <lineage>
        <taxon>Bacteria</taxon>
        <taxon>Pseudomonadati</taxon>
        <taxon>Pseudomonadota</taxon>
        <taxon>Alphaproteobacteria</taxon>
        <taxon>Rhodobacterales</taxon>
        <taxon>Paracoccaceae</taxon>
        <taxon>Pseudogemmobacter</taxon>
    </lineage>
</organism>
<dbReference type="SUPFAM" id="SSF48498">
    <property type="entry name" value="Tetracyclin repressor-like, C-terminal domain"/>
    <property type="match status" value="1"/>
</dbReference>
<dbReference type="AlphaFoldDB" id="A0A2T4J9Y4"/>
<dbReference type="InterPro" id="IPR036271">
    <property type="entry name" value="Tet_transcr_reg_TetR-rel_C_sf"/>
</dbReference>
<accession>A0A2T4J9Y4</accession>
<dbReference type="Pfam" id="PF00440">
    <property type="entry name" value="TetR_N"/>
    <property type="match status" value="1"/>
</dbReference>
<dbReference type="GO" id="GO:0003700">
    <property type="term" value="F:DNA-binding transcription factor activity"/>
    <property type="evidence" value="ECO:0007669"/>
    <property type="project" value="TreeGrafter"/>
</dbReference>
<evidence type="ECO:0000256" key="5">
    <source>
        <dbReference type="PROSITE-ProRule" id="PRU00335"/>
    </source>
</evidence>
<comment type="caution">
    <text evidence="7">The sequence shown here is derived from an EMBL/GenBank/DDBJ whole genome shotgun (WGS) entry which is preliminary data.</text>
</comment>
<dbReference type="EMBL" id="PZKE01000006">
    <property type="protein sequence ID" value="PTE14673.1"/>
    <property type="molecule type" value="Genomic_DNA"/>
</dbReference>
<dbReference type="InterPro" id="IPR039538">
    <property type="entry name" value="BetI_C"/>
</dbReference>
<dbReference type="InterPro" id="IPR050109">
    <property type="entry name" value="HTH-type_TetR-like_transc_reg"/>
</dbReference>
<dbReference type="SUPFAM" id="SSF46689">
    <property type="entry name" value="Homeodomain-like"/>
    <property type="match status" value="1"/>
</dbReference>
<dbReference type="Gene3D" id="1.10.357.10">
    <property type="entry name" value="Tetracycline Repressor, domain 2"/>
    <property type="match status" value="1"/>
</dbReference>
<protein>
    <submittedName>
        <fullName evidence="7">TetR family transcriptional regulator</fullName>
    </submittedName>
</protein>
<evidence type="ECO:0000256" key="1">
    <source>
        <dbReference type="ARBA" id="ARBA00022491"/>
    </source>
</evidence>
<keyword evidence="1" id="KW-0678">Repressor</keyword>
<dbReference type="InterPro" id="IPR001647">
    <property type="entry name" value="HTH_TetR"/>
</dbReference>
<evidence type="ECO:0000313" key="7">
    <source>
        <dbReference type="EMBL" id="PTE14673.1"/>
    </source>
</evidence>
<keyword evidence="3 5" id="KW-0238">DNA-binding</keyword>
<dbReference type="PANTHER" id="PTHR30055:SF228">
    <property type="entry name" value="TRANSCRIPTIONAL REGULATOR-RELATED"/>
    <property type="match status" value="1"/>
</dbReference>
<gene>
    <name evidence="7" type="ORF">C5F44_07595</name>
</gene>